<dbReference type="RefSeq" id="WP_071894871.1">
    <property type="nucleotide sequence ID" value="NZ_CP018135.1"/>
</dbReference>
<dbReference type="EMBL" id="CP018135">
    <property type="protein sequence ID" value="APF41401.1"/>
    <property type="molecule type" value="Genomic_DNA"/>
</dbReference>
<evidence type="ECO:0000313" key="3">
    <source>
        <dbReference type="EMBL" id="APF41401.1"/>
    </source>
</evidence>
<dbReference type="Proteomes" id="UP000183530">
    <property type="component" value="Chromosome"/>
</dbReference>
<name>A0A1L2ZQY2_9MICC</name>
<feature type="compositionally biased region" description="Low complexity" evidence="1">
    <location>
        <begin position="91"/>
        <end position="122"/>
    </location>
</feature>
<feature type="compositionally biased region" description="Low complexity" evidence="1">
    <location>
        <begin position="40"/>
        <end position="59"/>
    </location>
</feature>
<evidence type="ECO:0000256" key="2">
    <source>
        <dbReference type="SAM" id="Phobius"/>
    </source>
</evidence>
<feature type="transmembrane region" description="Helical" evidence="2">
    <location>
        <begin position="218"/>
        <end position="237"/>
    </location>
</feature>
<keyword evidence="2" id="KW-0472">Membrane</keyword>
<keyword evidence="2" id="KW-1133">Transmembrane helix</keyword>
<organism evidence="3 4">
    <name type="scientific">Neomicrococcus aestuarii</name>
    <dbReference type="NCBI Taxonomy" id="556325"/>
    <lineage>
        <taxon>Bacteria</taxon>
        <taxon>Bacillati</taxon>
        <taxon>Actinomycetota</taxon>
        <taxon>Actinomycetes</taxon>
        <taxon>Micrococcales</taxon>
        <taxon>Micrococcaceae</taxon>
        <taxon>Neomicrococcus</taxon>
    </lineage>
</organism>
<dbReference type="KEGG" id="nae:BHE16_10830"/>
<evidence type="ECO:0000256" key="1">
    <source>
        <dbReference type="SAM" id="MobiDB-lite"/>
    </source>
</evidence>
<feature type="transmembrane region" description="Helical" evidence="2">
    <location>
        <begin position="244"/>
        <end position="261"/>
    </location>
</feature>
<evidence type="ECO:0000313" key="4">
    <source>
        <dbReference type="Proteomes" id="UP000183530"/>
    </source>
</evidence>
<reference evidence="3 4" key="1">
    <citation type="submission" date="2016-11" db="EMBL/GenBank/DDBJ databases">
        <title>Genome sequencing of Zhihengliuella aestuarii B18 antagonistic to Plasmodiophora brassicae.</title>
        <authorList>
            <person name="Luo Y."/>
        </authorList>
    </citation>
    <scope>NUCLEOTIDE SEQUENCE [LARGE SCALE GENOMIC DNA]</scope>
    <source>
        <strain evidence="3 4">B18</strain>
    </source>
</reference>
<feature type="transmembrane region" description="Helical" evidence="2">
    <location>
        <begin position="157"/>
        <end position="179"/>
    </location>
</feature>
<dbReference type="OrthoDB" id="3831145at2"/>
<dbReference type="STRING" id="556325.BHE16_10830"/>
<protein>
    <recommendedName>
        <fullName evidence="5">DUF4064 domain-containing protein</fullName>
    </recommendedName>
</protein>
<dbReference type="AlphaFoldDB" id="A0A1L2ZQY2"/>
<keyword evidence="4" id="KW-1185">Reference proteome</keyword>
<accession>A0A1L2ZQY2</accession>
<feature type="compositionally biased region" description="Polar residues" evidence="1">
    <location>
        <begin position="125"/>
        <end position="136"/>
    </location>
</feature>
<proteinExistence type="predicted"/>
<feature type="compositionally biased region" description="Polar residues" evidence="1">
    <location>
        <begin position="60"/>
        <end position="83"/>
    </location>
</feature>
<keyword evidence="2" id="KW-0812">Transmembrane</keyword>
<sequence length="301" mass="31080">MSNSDSTPQVPEPPRYGQRLPEGDSAPFGNDAAGQVPRYGQQQGAQGQGSQAQGAQGQSLPTSNPYGQNPYGQNAGTQNTGASNAGGTGVPQYPGQQAGGQQNPYGQNPYGQNQPGQAPYGANPYGQQGAQQGWNSPLQQGGFGAPVLPPKPKELNIAAILLYVAAVLTAIGGIALMMIPDQAIIDLFNATPGAAEQFDELEKQGVVLAEIVGIMKTTALVLSLIFAVLYAVIGFFIGKGSNGARITGTVLAVISVFTYVGSGFFGWIMLALGVGAIVLAWLRPSSAYIAAKSAIKRSRRG</sequence>
<gene>
    <name evidence="3" type="ORF">BHE16_10830</name>
</gene>
<feature type="region of interest" description="Disordered" evidence="1">
    <location>
        <begin position="1"/>
        <end position="136"/>
    </location>
</feature>
<evidence type="ECO:0008006" key="5">
    <source>
        <dbReference type="Google" id="ProtNLM"/>
    </source>
</evidence>